<dbReference type="InterPro" id="IPR029058">
    <property type="entry name" value="AB_hydrolase_fold"/>
</dbReference>
<dbReference type="EMBL" id="MU853769">
    <property type="protein sequence ID" value="KAK3942981.1"/>
    <property type="molecule type" value="Genomic_DNA"/>
</dbReference>
<reference evidence="4" key="1">
    <citation type="journal article" date="2023" name="Mol. Phylogenet. Evol.">
        <title>Genome-scale phylogeny and comparative genomics of the fungal order Sordariales.</title>
        <authorList>
            <person name="Hensen N."/>
            <person name="Bonometti L."/>
            <person name="Westerberg I."/>
            <person name="Brannstrom I.O."/>
            <person name="Guillou S."/>
            <person name="Cros-Aarteil S."/>
            <person name="Calhoun S."/>
            <person name="Haridas S."/>
            <person name="Kuo A."/>
            <person name="Mondo S."/>
            <person name="Pangilinan J."/>
            <person name="Riley R."/>
            <person name="LaButti K."/>
            <person name="Andreopoulos B."/>
            <person name="Lipzen A."/>
            <person name="Chen C."/>
            <person name="Yan M."/>
            <person name="Daum C."/>
            <person name="Ng V."/>
            <person name="Clum A."/>
            <person name="Steindorff A."/>
            <person name="Ohm R.A."/>
            <person name="Martin F."/>
            <person name="Silar P."/>
            <person name="Natvig D.O."/>
            <person name="Lalanne C."/>
            <person name="Gautier V."/>
            <person name="Ament-Velasquez S.L."/>
            <person name="Kruys A."/>
            <person name="Hutchinson M.I."/>
            <person name="Powell A.J."/>
            <person name="Barry K."/>
            <person name="Miller A.N."/>
            <person name="Grigoriev I.V."/>
            <person name="Debuchy R."/>
            <person name="Gladieux P."/>
            <person name="Hiltunen Thoren M."/>
            <person name="Johannesson H."/>
        </authorList>
    </citation>
    <scope>NUCLEOTIDE SEQUENCE [LARGE SCALE GENOMIC DNA]</scope>
    <source>
        <strain evidence="4">CBS 340.73</strain>
    </source>
</reference>
<feature type="domain" description="Nephrocystin 3-like N-terminal" evidence="2">
    <location>
        <begin position="341"/>
        <end position="514"/>
    </location>
</feature>
<evidence type="ECO:0000313" key="3">
    <source>
        <dbReference type="EMBL" id="KAK3942981.1"/>
    </source>
</evidence>
<organism evidence="3 4">
    <name type="scientific">Diplogelasinospora grovesii</name>
    <dbReference type="NCBI Taxonomy" id="303347"/>
    <lineage>
        <taxon>Eukaryota</taxon>
        <taxon>Fungi</taxon>
        <taxon>Dikarya</taxon>
        <taxon>Ascomycota</taxon>
        <taxon>Pezizomycotina</taxon>
        <taxon>Sordariomycetes</taxon>
        <taxon>Sordariomycetidae</taxon>
        <taxon>Sordariales</taxon>
        <taxon>Diplogelasinosporaceae</taxon>
        <taxon>Diplogelasinospora</taxon>
    </lineage>
</organism>
<dbReference type="InterPro" id="IPR027417">
    <property type="entry name" value="P-loop_NTPase"/>
</dbReference>
<keyword evidence="1" id="KW-0677">Repeat</keyword>
<dbReference type="Gene3D" id="3.40.50.1820">
    <property type="entry name" value="alpha/beta hydrolase"/>
    <property type="match status" value="1"/>
</dbReference>
<name>A0AAN6S7T1_9PEZI</name>
<dbReference type="SUPFAM" id="SSF53474">
    <property type="entry name" value="alpha/beta-Hydrolases"/>
    <property type="match status" value="1"/>
</dbReference>
<protein>
    <recommendedName>
        <fullName evidence="2">Nephrocystin 3-like N-terminal domain-containing protein</fullName>
    </recommendedName>
</protein>
<dbReference type="Pfam" id="PF24883">
    <property type="entry name" value="NPHP3_N"/>
    <property type="match status" value="1"/>
</dbReference>
<dbReference type="PANTHER" id="PTHR10039:SF5">
    <property type="entry name" value="NACHT DOMAIN-CONTAINING PROTEIN"/>
    <property type="match status" value="1"/>
</dbReference>
<feature type="non-terminal residue" evidence="3">
    <location>
        <position position="602"/>
    </location>
</feature>
<dbReference type="SUPFAM" id="SSF52540">
    <property type="entry name" value="P-loop containing nucleoside triphosphate hydrolases"/>
    <property type="match status" value="1"/>
</dbReference>
<proteinExistence type="predicted"/>
<dbReference type="Proteomes" id="UP001303473">
    <property type="component" value="Unassembled WGS sequence"/>
</dbReference>
<evidence type="ECO:0000256" key="1">
    <source>
        <dbReference type="ARBA" id="ARBA00022737"/>
    </source>
</evidence>
<comment type="caution">
    <text evidence="3">The sequence shown here is derived from an EMBL/GenBank/DDBJ whole genome shotgun (WGS) entry which is preliminary data.</text>
</comment>
<sequence length="602" mass="68237">METSGRKRGREDNIPDTGLTVLVEPANPLLDIVFVHGFTGHPEHTWTAKRDDRRRRAHDSGDTGYDTYWPRDLVPGTVPHARVLTYGYDTHIKPQHQPRVTPNGVYELGWDFLVALESGRRQEPARPVLFIAHSLGGIVVKQMLQKSQGCYQDRAHLRSIFESTAGIMFFGTPHRGADPLPAFLRVIVQNLSKIAVHHNEEIIQSLLPGGERLRELIDVFQSMVQQQNWSIHSFQEHLTIVALSNRKVVDDQSSCLNISAEIKEHISRDHREMCRFTGPNDVEYKKVAAALSRMADLVPKPPTGDEQPPLDEAQRRELLDSLRFDQLDARQQTIKNAHAKTCKWLLGKSEYLDWLDRSKVSEHHGFLWIKGKPGTGKSTLMKYALATARRKMKNKIIISFFFNARGDDLEKSTVGMYRALLLQLLERLPDPRSALHSLELAARSSRSHQWSVEALKALFEEAVQSLGTSSLVCFIDALDECDECQIRDMVKFFERLGDVAISSKIALEVCFSSRHYPHVTIAKGIELVLEGQEGHSQDITNYLQSELRIGSSKISNQIRLDVQEKASGVFMWVVLVVEILNKEYDSGRIHALRRRLGDIPGD</sequence>
<dbReference type="Gene3D" id="3.40.50.300">
    <property type="entry name" value="P-loop containing nucleotide triphosphate hydrolases"/>
    <property type="match status" value="1"/>
</dbReference>
<dbReference type="PANTHER" id="PTHR10039">
    <property type="entry name" value="AMELOGENIN"/>
    <property type="match status" value="1"/>
</dbReference>
<keyword evidence="4" id="KW-1185">Reference proteome</keyword>
<gene>
    <name evidence="3" type="ORF">QBC46DRAFT_255187</name>
</gene>
<evidence type="ECO:0000259" key="2">
    <source>
        <dbReference type="Pfam" id="PF24883"/>
    </source>
</evidence>
<dbReference type="AlphaFoldDB" id="A0AAN6S7T1"/>
<accession>A0AAN6S7T1</accession>
<evidence type="ECO:0000313" key="4">
    <source>
        <dbReference type="Proteomes" id="UP001303473"/>
    </source>
</evidence>
<dbReference type="InterPro" id="IPR056884">
    <property type="entry name" value="NPHP3-like_N"/>
</dbReference>